<dbReference type="OrthoDB" id="5459009at2"/>
<organism evidence="1 2">
    <name type="scientific">Desulfomicrobium norvegicum (strain DSM 1741 / NCIMB 8310)</name>
    <name type="common">Desulfovibrio baculatus (strain Norway 4)</name>
    <name type="synonym">Desulfovibrio desulfuricans (strain Norway 4)</name>
    <dbReference type="NCBI Taxonomy" id="52561"/>
    <lineage>
        <taxon>Bacteria</taxon>
        <taxon>Pseudomonadati</taxon>
        <taxon>Thermodesulfobacteriota</taxon>
        <taxon>Desulfovibrionia</taxon>
        <taxon>Desulfovibrionales</taxon>
        <taxon>Desulfomicrobiaceae</taxon>
        <taxon>Desulfomicrobium</taxon>
    </lineage>
</organism>
<sequence>MTDFLNFLSDQIRQVRNIESTAHDLLHNAGDDAGYRDAMHRKAELLANLSANAAPFLDALSLERRPMIEHKLDMFSQSARRSLDIGSVFYMSALLYPDDHKPGEPNTLELWLAELERSK</sequence>
<dbReference type="AlphaFoldDB" id="A0A8G2F4N6"/>
<evidence type="ECO:0000313" key="1">
    <source>
        <dbReference type="EMBL" id="SFL77961.1"/>
    </source>
</evidence>
<keyword evidence="2" id="KW-1185">Reference proteome</keyword>
<dbReference type="Proteomes" id="UP000199581">
    <property type="component" value="Unassembled WGS sequence"/>
</dbReference>
<dbReference type="RefSeq" id="WP_092192114.1">
    <property type="nucleotide sequence ID" value="NZ_FOTO01000006.1"/>
</dbReference>
<comment type="caution">
    <text evidence="1">The sequence shown here is derived from an EMBL/GenBank/DDBJ whole genome shotgun (WGS) entry which is preliminary data.</text>
</comment>
<evidence type="ECO:0000313" key="2">
    <source>
        <dbReference type="Proteomes" id="UP000199581"/>
    </source>
</evidence>
<gene>
    <name evidence="1" type="ORF">SAMN05421830_106105</name>
</gene>
<accession>A0A8G2F4N6</accession>
<protein>
    <submittedName>
        <fullName evidence="1">Uncharacterized protein</fullName>
    </submittedName>
</protein>
<dbReference type="EMBL" id="FOTO01000006">
    <property type="protein sequence ID" value="SFL77961.1"/>
    <property type="molecule type" value="Genomic_DNA"/>
</dbReference>
<reference evidence="1 2" key="1">
    <citation type="submission" date="2016-10" db="EMBL/GenBank/DDBJ databases">
        <authorList>
            <person name="Varghese N."/>
            <person name="Submissions S."/>
        </authorList>
    </citation>
    <scope>NUCLEOTIDE SEQUENCE [LARGE SCALE GENOMIC DNA]</scope>
    <source>
        <strain evidence="1 2">DSM 1741</strain>
    </source>
</reference>
<proteinExistence type="predicted"/>
<name>A0A8G2F4N6_DESNO</name>